<evidence type="ECO:0000313" key="3">
    <source>
        <dbReference type="Proteomes" id="UP000440498"/>
    </source>
</evidence>
<keyword evidence="3" id="KW-1185">Reference proteome</keyword>
<comment type="caution">
    <text evidence="2">The sequence shown here is derived from an EMBL/GenBank/DDBJ whole genome shotgun (WGS) entry which is preliminary data.</text>
</comment>
<evidence type="ECO:0000256" key="1">
    <source>
        <dbReference type="SAM" id="MobiDB-lite"/>
    </source>
</evidence>
<feature type="region of interest" description="Disordered" evidence="1">
    <location>
        <begin position="67"/>
        <end position="88"/>
    </location>
</feature>
<sequence length="105" mass="13331">MRPRFGRQALFRSLRRRLRRWRKLRRLPGKRPPLPRRWRRPNLPPRRRHLPLRPLFAPRSLLSPCGLRRGPRRWRTSPPHRRRQCRRRRCSDWRLRKSRPSRRKC</sequence>
<protein>
    <submittedName>
        <fullName evidence="2">Uncharacterized protein</fullName>
    </submittedName>
</protein>
<dbReference type="AlphaFoldDB" id="A0A6A7MWE2"/>
<proteinExistence type="predicted"/>
<name>A0A6A7MWE2_9BURK</name>
<reference evidence="2 3" key="1">
    <citation type="submission" date="2019-10" db="EMBL/GenBank/DDBJ databases">
        <title>Two novel species isolated from a subtropical stream in China.</title>
        <authorList>
            <person name="Lu H."/>
        </authorList>
    </citation>
    <scope>NUCLEOTIDE SEQUENCE [LARGE SCALE GENOMIC DNA]</scope>
    <source>
        <strain evidence="2 3">FT29W</strain>
    </source>
</reference>
<dbReference type="Proteomes" id="UP000440498">
    <property type="component" value="Unassembled WGS sequence"/>
</dbReference>
<feature type="region of interest" description="Disordered" evidence="1">
    <location>
        <begin position="26"/>
        <end position="51"/>
    </location>
</feature>
<dbReference type="EMBL" id="WHUG01000001">
    <property type="protein sequence ID" value="MQA37109.1"/>
    <property type="molecule type" value="Genomic_DNA"/>
</dbReference>
<gene>
    <name evidence="2" type="ORF">GEV02_03010</name>
</gene>
<feature type="compositionally biased region" description="Basic residues" evidence="1">
    <location>
        <begin position="69"/>
        <end position="88"/>
    </location>
</feature>
<organism evidence="2 3">
    <name type="scientific">Rugamonas aquatica</name>
    <dbReference type="NCBI Taxonomy" id="2743357"/>
    <lineage>
        <taxon>Bacteria</taxon>
        <taxon>Pseudomonadati</taxon>
        <taxon>Pseudomonadota</taxon>
        <taxon>Betaproteobacteria</taxon>
        <taxon>Burkholderiales</taxon>
        <taxon>Oxalobacteraceae</taxon>
        <taxon>Telluria group</taxon>
        <taxon>Rugamonas</taxon>
    </lineage>
</organism>
<accession>A0A6A7MWE2</accession>
<evidence type="ECO:0000313" key="2">
    <source>
        <dbReference type="EMBL" id="MQA37109.1"/>
    </source>
</evidence>